<reference evidence="2" key="1">
    <citation type="submission" date="2018-05" db="EMBL/GenBank/DDBJ databases">
        <title>Complete Genome Sequence of Methylobacterium sp. 17SD2-17.</title>
        <authorList>
            <person name="Srinivasan S."/>
        </authorList>
    </citation>
    <scope>NUCLEOTIDE SEQUENCE [LARGE SCALE GENOMIC DNA]</scope>
    <source>
        <strain evidence="2">17SD2-17</strain>
    </source>
</reference>
<proteinExistence type="predicted"/>
<organism evidence="1 2">
    <name type="scientific">Methylobacterium durans</name>
    <dbReference type="NCBI Taxonomy" id="2202825"/>
    <lineage>
        <taxon>Bacteria</taxon>
        <taxon>Pseudomonadati</taxon>
        <taxon>Pseudomonadota</taxon>
        <taxon>Alphaproteobacteria</taxon>
        <taxon>Hyphomicrobiales</taxon>
        <taxon>Methylobacteriaceae</taxon>
        <taxon>Methylobacterium</taxon>
    </lineage>
</organism>
<dbReference type="AlphaFoldDB" id="A0A2U8WFP8"/>
<accession>A0A2U8WFP8</accession>
<dbReference type="KEGG" id="mets:DK389_04520"/>
<gene>
    <name evidence="1" type="ORF">DK389_04520</name>
</gene>
<sequence length="83" mass="9022">MVAINAKREEIAAHVAQELGLGELAGLSREDRAAVDLQTYETIEGCTADRPEPADCSDADRTMRGLLAEHRALKEQQADENDA</sequence>
<protein>
    <submittedName>
        <fullName evidence="1">Uncharacterized protein</fullName>
    </submittedName>
</protein>
<evidence type="ECO:0000313" key="1">
    <source>
        <dbReference type="EMBL" id="AWN44361.1"/>
    </source>
</evidence>
<name>A0A2U8WFP8_9HYPH</name>
<keyword evidence="2" id="KW-1185">Reference proteome</keyword>
<dbReference type="EMBL" id="CP029550">
    <property type="protein sequence ID" value="AWN44361.1"/>
    <property type="molecule type" value="Genomic_DNA"/>
</dbReference>
<dbReference type="OrthoDB" id="8004399at2"/>
<evidence type="ECO:0000313" key="2">
    <source>
        <dbReference type="Proteomes" id="UP000245926"/>
    </source>
</evidence>
<dbReference type="Proteomes" id="UP000245926">
    <property type="component" value="Chromosome"/>
</dbReference>